<comment type="caution">
    <text evidence="1">The sequence shown here is derived from an EMBL/GenBank/DDBJ whole genome shotgun (WGS) entry which is preliminary data.</text>
</comment>
<reference evidence="1 2" key="1">
    <citation type="submission" date="2017-12" db="EMBL/GenBank/DDBJ databases">
        <title>Hemimetabolous genomes reveal molecular basis of termite eusociality.</title>
        <authorList>
            <person name="Harrison M.C."/>
            <person name="Jongepier E."/>
            <person name="Robertson H.M."/>
            <person name="Arning N."/>
            <person name="Bitard-Feildel T."/>
            <person name="Chao H."/>
            <person name="Childers C.P."/>
            <person name="Dinh H."/>
            <person name="Doddapaneni H."/>
            <person name="Dugan S."/>
            <person name="Gowin J."/>
            <person name="Greiner C."/>
            <person name="Han Y."/>
            <person name="Hu H."/>
            <person name="Hughes D.S.T."/>
            <person name="Huylmans A.-K."/>
            <person name="Kemena C."/>
            <person name="Kremer L.P.M."/>
            <person name="Lee S.L."/>
            <person name="Lopez-Ezquerra A."/>
            <person name="Mallet L."/>
            <person name="Monroy-Kuhn J.M."/>
            <person name="Moser A."/>
            <person name="Murali S.C."/>
            <person name="Muzny D.M."/>
            <person name="Otani S."/>
            <person name="Piulachs M.-D."/>
            <person name="Poelchau M."/>
            <person name="Qu J."/>
            <person name="Schaub F."/>
            <person name="Wada-Katsumata A."/>
            <person name="Worley K.C."/>
            <person name="Xie Q."/>
            <person name="Ylla G."/>
            <person name="Poulsen M."/>
            <person name="Gibbs R.A."/>
            <person name="Schal C."/>
            <person name="Richards S."/>
            <person name="Belles X."/>
            <person name="Korb J."/>
            <person name="Bornberg-Bauer E."/>
        </authorList>
    </citation>
    <scope>NUCLEOTIDE SEQUENCE [LARGE SCALE GENOMIC DNA]</scope>
    <source>
        <tissue evidence="1">Whole body</tissue>
    </source>
</reference>
<gene>
    <name evidence="1" type="ORF">B7P43_G05727</name>
</gene>
<accession>A0A2J7QU25</accession>
<dbReference type="EMBL" id="NEVH01011192">
    <property type="protein sequence ID" value="PNF32074.1"/>
    <property type="molecule type" value="Genomic_DNA"/>
</dbReference>
<dbReference type="Proteomes" id="UP000235965">
    <property type="component" value="Unassembled WGS sequence"/>
</dbReference>
<proteinExistence type="predicted"/>
<dbReference type="AlphaFoldDB" id="A0A2J7QU25"/>
<name>A0A2J7QU25_9NEOP</name>
<keyword evidence="2" id="KW-1185">Reference proteome</keyword>
<dbReference type="InParanoid" id="A0A2J7QU25"/>
<organism evidence="1 2">
    <name type="scientific">Cryptotermes secundus</name>
    <dbReference type="NCBI Taxonomy" id="105785"/>
    <lineage>
        <taxon>Eukaryota</taxon>
        <taxon>Metazoa</taxon>
        <taxon>Ecdysozoa</taxon>
        <taxon>Arthropoda</taxon>
        <taxon>Hexapoda</taxon>
        <taxon>Insecta</taxon>
        <taxon>Pterygota</taxon>
        <taxon>Neoptera</taxon>
        <taxon>Polyneoptera</taxon>
        <taxon>Dictyoptera</taxon>
        <taxon>Blattodea</taxon>
        <taxon>Blattoidea</taxon>
        <taxon>Termitoidae</taxon>
        <taxon>Kalotermitidae</taxon>
        <taxon>Cryptotermitinae</taxon>
        <taxon>Cryptotermes</taxon>
    </lineage>
</organism>
<evidence type="ECO:0000313" key="1">
    <source>
        <dbReference type="EMBL" id="PNF32074.1"/>
    </source>
</evidence>
<evidence type="ECO:0000313" key="2">
    <source>
        <dbReference type="Proteomes" id="UP000235965"/>
    </source>
</evidence>
<sequence length="53" mass="6296">MTIMEKLKTLEKYLLQCHFSHQESHMKSPRNNLWLQSEKPAFNCLKYGTGKQV</sequence>
<protein>
    <submittedName>
        <fullName evidence="1">Uncharacterized protein</fullName>
    </submittedName>
</protein>